<keyword evidence="4 9" id="KW-0812">Transmembrane</keyword>
<protein>
    <recommendedName>
        <fullName evidence="14">Mitochondrial carrier</fullName>
    </recommendedName>
</protein>
<dbReference type="PRINTS" id="PR00926">
    <property type="entry name" value="MITOCARRIER"/>
</dbReference>
<dbReference type="PANTHER" id="PTHR45624:SF10">
    <property type="entry name" value="SLC (SOLUTE CARRIER) HOMOLOG"/>
    <property type="match status" value="1"/>
</dbReference>
<evidence type="ECO:0000256" key="11">
    <source>
        <dbReference type="SAM" id="Phobius"/>
    </source>
</evidence>
<feature type="transmembrane region" description="Helical" evidence="11">
    <location>
        <begin position="114"/>
        <end position="135"/>
    </location>
</feature>
<dbReference type="InterPro" id="IPR050567">
    <property type="entry name" value="Mitochondrial_Carrier"/>
</dbReference>
<evidence type="ECO:0000256" key="1">
    <source>
        <dbReference type="ARBA" id="ARBA00004225"/>
    </source>
</evidence>
<dbReference type="PROSITE" id="PS50920">
    <property type="entry name" value="SOLCAR"/>
    <property type="match status" value="3"/>
</dbReference>
<keyword evidence="6 11" id="KW-1133">Transmembrane helix</keyword>
<keyword evidence="7" id="KW-0496">Mitochondrion</keyword>
<dbReference type="AlphaFoldDB" id="A0A067MUP8"/>
<evidence type="ECO:0000313" key="12">
    <source>
        <dbReference type="EMBL" id="KDQ19473.1"/>
    </source>
</evidence>
<evidence type="ECO:0000256" key="4">
    <source>
        <dbReference type="ARBA" id="ARBA00022692"/>
    </source>
</evidence>
<dbReference type="PANTHER" id="PTHR45624">
    <property type="entry name" value="MITOCHONDRIAL BASIC AMINO ACIDS TRANSPORTER-RELATED"/>
    <property type="match status" value="1"/>
</dbReference>
<name>A0A067MUP8_BOTB1</name>
<evidence type="ECO:0000256" key="7">
    <source>
        <dbReference type="ARBA" id="ARBA00023128"/>
    </source>
</evidence>
<dbReference type="OrthoDB" id="14252at2759"/>
<dbReference type="Pfam" id="PF00153">
    <property type="entry name" value="Mito_carr"/>
    <property type="match status" value="4"/>
</dbReference>
<dbReference type="HOGENOM" id="CLU_015166_16_0_1"/>
<evidence type="ECO:0000256" key="6">
    <source>
        <dbReference type="ARBA" id="ARBA00022989"/>
    </source>
</evidence>
<organism evidence="12 13">
    <name type="scientific">Botryobasidium botryosum (strain FD-172 SS1)</name>
    <dbReference type="NCBI Taxonomy" id="930990"/>
    <lineage>
        <taxon>Eukaryota</taxon>
        <taxon>Fungi</taxon>
        <taxon>Dikarya</taxon>
        <taxon>Basidiomycota</taxon>
        <taxon>Agaricomycotina</taxon>
        <taxon>Agaricomycetes</taxon>
        <taxon>Cantharellales</taxon>
        <taxon>Botryobasidiaceae</taxon>
        <taxon>Botryobasidium</taxon>
    </lineage>
</organism>
<dbReference type="InParanoid" id="A0A067MUP8"/>
<dbReference type="Proteomes" id="UP000027195">
    <property type="component" value="Unassembled WGS sequence"/>
</dbReference>
<evidence type="ECO:0008006" key="14">
    <source>
        <dbReference type="Google" id="ProtNLM"/>
    </source>
</evidence>
<feature type="repeat" description="Solcar" evidence="9">
    <location>
        <begin position="109"/>
        <end position="194"/>
    </location>
</feature>
<keyword evidence="3 10" id="KW-0813">Transport</keyword>
<evidence type="ECO:0000256" key="2">
    <source>
        <dbReference type="ARBA" id="ARBA00006375"/>
    </source>
</evidence>
<dbReference type="InterPro" id="IPR002067">
    <property type="entry name" value="MCP"/>
</dbReference>
<evidence type="ECO:0000256" key="5">
    <source>
        <dbReference type="ARBA" id="ARBA00022737"/>
    </source>
</evidence>
<dbReference type="InterPro" id="IPR023395">
    <property type="entry name" value="MCP_dom_sf"/>
</dbReference>
<dbReference type="GO" id="GO:0031966">
    <property type="term" value="C:mitochondrial membrane"/>
    <property type="evidence" value="ECO:0007669"/>
    <property type="project" value="UniProtKB-SubCell"/>
</dbReference>
<gene>
    <name evidence="12" type="ORF">BOTBODRAFT_153382</name>
</gene>
<evidence type="ECO:0000313" key="13">
    <source>
        <dbReference type="Proteomes" id="UP000027195"/>
    </source>
</evidence>
<comment type="similarity">
    <text evidence="2 10">Belongs to the mitochondrial carrier (TC 2.A.29) family.</text>
</comment>
<dbReference type="Gene3D" id="1.50.40.10">
    <property type="entry name" value="Mitochondrial carrier domain"/>
    <property type="match status" value="1"/>
</dbReference>
<dbReference type="EMBL" id="KL198019">
    <property type="protein sequence ID" value="KDQ19473.1"/>
    <property type="molecule type" value="Genomic_DNA"/>
</dbReference>
<feature type="repeat" description="Solcar" evidence="9">
    <location>
        <begin position="232"/>
        <end position="371"/>
    </location>
</feature>
<evidence type="ECO:0000256" key="8">
    <source>
        <dbReference type="ARBA" id="ARBA00023136"/>
    </source>
</evidence>
<feature type="repeat" description="Solcar" evidence="9">
    <location>
        <begin position="14"/>
        <end position="100"/>
    </location>
</feature>
<keyword evidence="13" id="KW-1185">Reference proteome</keyword>
<accession>A0A067MUP8</accession>
<keyword evidence="8 9" id="KW-0472">Membrane</keyword>
<dbReference type="GO" id="GO:0022857">
    <property type="term" value="F:transmembrane transporter activity"/>
    <property type="evidence" value="ECO:0007669"/>
    <property type="project" value="TreeGrafter"/>
</dbReference>
<sequence length="374" mass="41039">MSVDNSNEPKPRQVHPVVDFIGGTISGMAALTVGYPLDTIKVRFQNPETSGKYSTTFGAFTTIVREERIAGLFKGISSPMMACAFINGLVFGSYGSLMRMQLKNEDDLPTLTQITLAGAGTGIITSVIVCPTELIKIRQQAMLSATRIPSAFEVAADIFRRQGVRGLYRGITTTALRDCSYGIYFCTYEGTCRFLRPSPPPRSRIDTDTDTAAHHQNHASLIDEVEDEFSHLSWTRLLVAGGLAGVMSWIVTFPVDVIKTRMQATEWYPRGESESLRSTVSSAVAGARSQASTSSALPQPAAVTWSTVGVRRASSATRIERHPYRTTWSSFVNSYRAEGWRVFYMGLSPTLIRSIPVNMVTFGVFEMVVGLMGR</sequence>
<comment type="subcellular location">
    <subcellularLocation>
        <location evidence="1">Mitochondrion membrane</location>
        <topology evidence="1">Multi-pass membrane protein</topology>
    </subcellularLocation>
</comment>
<reference evidence="13" key="1">
    <citation type="journal article" date="2014" name="Proc. Natl. Acad. Sci. U.S.A.">
        <title>Extensive sampling of basidiomycete genomes demonstrates inadequacy of the white-rot/brown-rot paradigm for wood decay fungi.</title>
        <authorList>
            <person name="Riley R."/>
            <person name="Salamov A.A."/>
            <person name="Brown D.W."/>
            <person name="Nagy L.G."/>
            <person name="Floudas D."/>
            <person name="Held B.W."/>
            <person name="Levasseur A."/>
            <person name="Lombard V."/>
            <person name="Morin E."/>
            <person name="Otillar R."/>
            <person name="Lindquist E.A."/>
            <person name="Sun H."/>
            <person name="LaButti K.M."/>
            <person name="Schmutz J."/>
            <person name="Jabbour D."/>
            <person name="Luo H."/>
            <person name="Baker S.E."/>
            <person name="Pisabarro A.G."/>
            <person name="Walton J.D."/>
            <person name="Blanchette R.A."/>
            <person name="Henrissat B."/>
            <person name="Martin F."/>
            <person name="Cullen D."/>
            <person name="Hibbett D.S."/>
            <person name="Grigoriev I.V."/>
        </authorList>
    </citation>
    <scope>NUCLEOTIDE SEQUENCE [LARGE SCALE GENOMIC DNA]</scope>
    <source>
        <strain evidence="13">FD-172 SS1</strain>
    </source>
</reference>
<feature type="transmembrane region" description="Helical" evidence="11">
    <location>
        <begin position="72"/>
        <end position="94"/>
    </location>
</feature>
<keyword evidence="5" id="KW-0677">Repeat</keyword>
<proteinExistence type="inferred from homology"/>
<feature type="transmembrane region" description="Helical" evidence="11">
    <location>
        <begin position="20"/>
        <end position="37"/>
    </location>
</feature>
<dbReference type="InterPro" id="IPR018108">
    <property type="entry name" value="MCP_transmembrane"/>
</dbReference>
<dbReference type="SUPFAM" id="SSF103506">
    <property type="entry name" value="Mitochondrial carrier"/>
    <property type="match status" value="1"/>
</dbReference>
<evidence type="ECO:0000256" key="3">
    <source>
        <dbReference type="ARBA" id="ARBA00022448"/>
    </source>
</evidence>
<evidence type="ECO:0000256" key="10">
    <source>
        <dbReference type="RuleBase" id="RU000488"/>
    </source>
</evidence>
<evidence type="ECO:0000256" key="9">
    <source>
        <dbReference type="PROSITE-ProRule" id="PRU00282"/>
    </source>
</evidence>